<dbReference type="HOGENOM" id="CLU_046025_5_3_1"/>
<feature type="transmembrane region" description="Helical" evidence="1">
    <location>
        <begin position="136"/>
        <end position="159"/>
    </location>
</feature>
<feature type="transmembrane region" description="Helical" evidence="1">
    <location>
        <begin position="58"/>
        <end position="84"/>
    </location>
</feature>
<dbReference type="InterPro" id="IPR045339">
    <property type="entry name" value="DUF6534"/>
</dbReference>
<accession>R7S5I1</accession>
<feature type="domain" description="DUF6534" evidence="2">
    <location>
        <begin position="144"/>
        <end position="230"/>
    </location>
</feature>
<dbReference type="GeneID" id="18879954"/>
<dbReference type="PANTHER" id="PTHR40465:SF1">
    <property type="entry name" value="DUF6534 DOMAIN-CONTAINING PROTEIN"/>
    <property type="match status" value="1"/>
</dbReference>
<gene>
    <name evidence="3" type="ORF">PUNSTDRAFT_137944</name>
</gene>
<keyword evidence="4" id="KW-1185">Reference proteome</keyword>
<dbReference type="Proteomes" id="UP000054196">
    <property type="component" value="Unassembled WGS sequence"/>
</dbReference>
<keyword evidence="1" id="KW-0812">Transmembrane</keyword>
<organism evidence="3 4">
    <name type="scientific">Punctularia strigosozonata (strain HHB-11173)</name>
    <name type="common">White-rot fungus</name>
    <dbReference type="NCBI Taxonomy" id="741275"/>
    <lineage>
        <taxon>Eukaryota</taxon>
        <taxon>Fungi</taxon>
        <taxon>Dikarya</taxon>
        <taxon>Basidiomycota</taxon>
        <taxon>Agaricomycotina</taxon>
        <taxon>Agaricomycetes</taxon>
        <taxon>Corticiales</taxon>
        <taxon>Punctulariaceae</taxon>
        <taxon>Punctularia</taxon>
    </lineage>
</organism>
<feature type="transmembrane region" description="Helical" evidence="1">
    <location>
        <begin position="96"/>
        <end position="116"/>
    </location>
</feature>
<evidence type="ECO:0000256" key="1">
    <source>
        <dbReference type="SAM" id="Phobius"/>
    </source>
</evidence>
<feature type="transmembrane region" description="Helical" evidence="1">
    <location>
        <begin position="171"/>
        <end position="198"/>
    </location>
</feature>
<dbReference type="OMA" id="YEIYIIG"/>
<feature type="transmembrane region" description="Helical" evidence="1">
    <location>
        <begin position="204"/>
        <end position="225"/>
    </location>
</feature>
<evidence type="ECO:0000259" key="2">
    <source>
        <dbReference type="Pfam" id="PF20152"/>
    </source>
</evidence>
<evidence type="ECO:0000313" key="4">
    <source>
        <dbReference type="Proteomes" id="UP000054196"/>
    </source>
</evidence>
<proteinExistence type="predicted"/>
<protein>
    <recommendedName>
        <fullName evidence="2">DUF6534 domain-containing protein</fullName>
    </recommendedName>
</protein>
<dbReference type="PANTHER" id="PTHR40465">
    <property type="entry name" value="CHROMOSOME 1, WHOLE GENOME SHOTGUN SEQUENCE"/>
    <property type="match status" value="1"/>
</dbReference>
<keyword evidence="1" id="KW-1133">Transmembrane helix</keyword>
<reference evidence="4" key="1">
    <citation type="journal article" date="2012" name="Science">
        <title>The Paleozoic origin of enzymatic lignin decomposition reconstructed from 31 fungal genomes.</title>
        <authorList>
            <person name="Floudas D."/>
            <person name="Binder M."/>
            <person name="Riley R."/>
            <person name="Barry K."/>
            <person name="Blanchette R.A."/>
            <person name="Henrissat B."/>
            <person name="Martinez A.T."/>
            <person name="Otillar R."/>
            <person name="Spatafora J.W."/>
            <person name="Yadav J.S."/>
            <person name="Aerts A."/>
            <person name="Benoit I."/>
            <person name="Boyd A."/>
            <person name="Carlson A."/>
            <person name="Copeland A."/>
            <person name="Coutinho P.M."/>
            <person name="de Vries R.P."/>
            <person name="Ferreira P."/>
            <person name="Findley K."/>
            <person name="Foster B."/>
            <person name="Gaskell J."/>
            <person name="Glotzer D."/>
            <person name="Gorecki P."/>
            <person name="Heitman J."/>
            <person name="Hesse C."/>
            <person name="Hori C."/>
            <person name="Igarashi K."/>
            <person name="Jurgens J.A."/>
            <person name="Kallen N."/>
            <person name="Kersten P."/>
            <person name="Kohler A."/>
            <person name="Kuees U."/>
            <person name="Kumar T.K.A."/>
            <person name="Kuo A."/>
            <person name="LaButti K."/>
            <person name="Larrondo L.F."/>
            <person name="Lindquist E."/>
            <person name="Ling A."/>
            <person name="Lombard V."/>
            <person name="Lucas S."/>
            <person name="Lundell T."/>
            <person name="Martin R."/>
            <person name="McLaughlin D.J."/>
            <person name="Morgenstern I."/>
            <person name="Morin E."/>
            <person name="Murat C."/>
            <person name="Nagy L.G."/>
            <person name="Nolan M."/>
            <person name="Ohm R.A."/>
            <person name="Patyshakuliyeva A."/>
            <person name="Rokas A."/>
            <person name="Ruiz-Duenas F.J."/>
            <person name="Sabat G."/>
            <person name="Salamov A."/>
            <person name="Samejima M."/>
            <person name="Schmutz J."/>
            <person name="Slot J.C."/>
            <person name="St John F."/>
            <person name="Stenlid J."/>
            <person name="Sun H."/>
            <person name="Sun S."/>
            <person name="Syed K."/>
            <person name="Tsang A."/>
            <person name="Wiebenga A."/>
            <person name="Young D."/>
            <person name="Pisabarro A."/>
            <person name="Eastwood D.C."/>
            <person name="Martin F."/>
            <person name="Cullen D."/>
            <person name="Grigoriev I.V."/>
            <person name="Hibbett D.S."/>
        </authorList>
    </citation>
    <scope>NUCLEOTIDE SEQUENCE [LARGE SCALE GENOMIC DNA]</scope>
    <source>
        <strain evidence="4">HHB-11173 SS5</strain>
    </source>
</reference>
<name>R7S5I1_PUNST</name>
<sequence length="284" mass="32194">MFGVTNLQAYIYYHRYPRDHQLYKIAIGVLWLFDTLILALNVHAVYYYTITNFSNEIALLFVVWSFKLQVALTSVMIPMVQSLYALRLWRLRDGQLILPLLVCSTVLGGWIVGVMSARDGYRMHTFADFAQFKNTIYADFSLSTGIDTITSITLCYYLYRTRSTFSGTRSLVHSLMYWILGTGLLTSACSLVLLITFAAMPNNLVFIAMEILLSKLYLNSFLAMLNARQSLRERHQSRSFTQSTQRSDRIAICVSKEYDVELSPPSPVRTGVGIAAPPKAKLSA</sequence>
<dbReference type="Pfam" id="PF20152">
    <property type="entry name" value="DUF6534"/>
    <property type="match status" value="1"/>
</dbReference>
<dbReference type="KEGG" id="psq:PUNSTDRAFT_137944"/>
<dbReference type="AlphaFoldDB" id="R7S5I1"/>
<evidence type="ECO:0000313" key="3">
    <source>
        <dbReference type="EMBL" id="EIN05259.1"/>
    </source>
</evidence>
<dbReference type="RefSeq" id="XP_007387662.1">
    <property type="nucleotide sequence ID" value="XM_007387600.1"/>
</dbReference>
<dbReference type="eggNOG" id="ENOG502SPXZ">
    <property type="taxonomic scope" value="Eukaryota"/>
</dbReference>
<dbReference type="EMBL" id="JH687551">
    <property type="protein sequence ID" value="EIN05259.1"/>
    <property type="molecule type" value="Genomic_DNA"/>
</dbReference>
<feature type="transmembrane region" description="Helical" evidence="1">
    <location>
        <begin position="25"/>
        <end position="46"/>
    </location>
</feature>
<keyword evidence="1" id="KW-0472">Membrane</keyword>
<dbReference type="OrthoDB" id="2798516at2759"/>